<keyword evidence="3" id="KW-1185">Reference proteome</keyword>
<dbReference type="Gene3D" id="1.10.3210.10">
    <property type="entry name" value="Hypothetical protein af1432"/>
    <property type="match status" value="1"/>
</dbReference>
<dbReference type="PANTHER" id="PTHR35795">
    <property type="entry name" value="SLR1885 PROTEIN"/>
    <property type="match status" value="1"/>
</dbReference>
<dbReference type="InterPro" id="IPR006674">
    <property type="entry name" value="HD_domain"/>
</dbReference>
<dbReference type="AlphaFoldDB" id="A0A1M4Y5D5"/>
<name>A0A1M4Y5D5_9FIRM</name>
<protein>
    <recommendedName>
        <fullName evidence="1">HD/PDEase domain-containing protein</fullName>
    </recommendedName>
</protein>
<dbReference type="SMART" id="SM00471">
    <property type="entry name" value="HDc"/>
    <property type="match status" value="1"/>
</dbReference>
<sequence>MDMLEALMAPPLKILRKYYHPETELYHLLVEHSKAVARKALKVADKVSHLHPDRKFLVEAAMLHDIGIFLTYLPQIGCRGEKPYVCHGYLGRELLENEGLPLHALVCERHVGAGITKEEIIEHCLPLPPRDMVPVTLEEKIICYADKFFSKNRDAIDREKTVAEIERELSHHGSGQVMRFFQWHRLFS</sequence>
<gene>
    <name evidence="2" type="ORF">SAMN02745218_01248</name>
</gene>
<evidence type="ECO:0000313" key="3">
    <source>
        <dbReference type="Proteomes" id="UP000184196"/>
    </source>
</evidence>
<dbReference type="CDD" id="cd00077">
    <property type="entry name" value="HDc"/>
    <property type="match status" value="1"/>
</dbReference>
<dbReference type="InterPro" id="IPR003607">
    <property type="entry name" value="HD/PDEase_dom"/>
</dbReference>
<proteinExistence type="predicted"/>
<dbReference type="RefSeq" id="WP_083543125.1">
    <property type="nucleotide sequence ID" value="NZ_FQUW01000013.1"/>
</dbReference>
<dbReference type="PANTHER" id="PTHR35795:SF1">
    <property type="entry name" value="BIS(5'-NUCLEOSYL)-TETRAPHOSPHATASE, SYMMETRICAL"/>
    <property type="match status" value="1"/>
</dbReference>
<dbReference type="InterPro" id="IPR006675">
    <property type="entry name" value="HDIG_dom"/>
</dbReference>
<organism evidence="2 3">
    <name type="scientific">Desulfofundulus australicus DSM 11792</name>
    <dbReference type="NCBI Taxonomy" id="1121425"/>
    <lineage>
        <taxon>Bacteria</taxon>
        <taxon>Bacillati</taxon>
        <taxon>Bacillota</taxon>
        <taxon>Clostridia</taxon>
        <taxon>Eubacteriales</taxon>
        <taxon>Peptococcaceae</taxon>
        <taxon>Desulfofundulus</taxon>
    </lineage>
</organism>
<evidence type="ECO:0000259" key="1">
    <source>
        <dbReference type="SMART" id="SM00471"/>
    </source>
</evidence>
<reference evidence="3" key="1">
    <citation type="submission" date="2016-11" db="EMBL/GenBank/DDBJ databases">
        <authorList>
            <person name="Varghese N."/>
            <person name="Submissions S."/>
        </authorList>
    </citation>
    <scope>NUCLEOTIDE SEQUENCE [LARGE SCALE GENOMIC DNA]</scope>
    <source>
        <strain evidence="3">DSM 11792</strain>
    </source>
</reference>
<dbReference type="Proteomes" id="UP000184196">
    <property type="component" value="Unassembled WGS sequence"/>
</dbReference>
<dbReference type="EMBL" id="FQUW01000013">
    <property type="protein sequence ID" value="SHF00918.1"/>
    <property type="molecule type" value="Genomic_DNA"/>
</dbReference>
<dbReference type="NCBIfam" id="TIGR00277">
    <property type="entry name" value="HDIG"/>
    <property type="match status" value="1"/>
</dbReference>
<dbReference type="Pfam" id="PF01966">
    <property type="entry name" value="HD"/>
    <property type="match status" value="1"/>
</dbReference>
<feature type="domain" description="HD/PDEase" evidence="1">
    <location>
        <begin position="25"/>
        <end position="160"/>
    </location>
</feature>
<evidence type="ECO:0000313" key="2">
    <source>
        <dbReference type="EMBL" id="SHF00918.1"/>
    </source>
</evidence>
<dbReference type="SUPFAM" id="SSF109604">
    <property type="entry name" value="HD-domain/PDEase-like"/>
    <property type="match status" value="1"/>
</dbReference>
<dbReference type="OrthoDB" id="1722553at2"/>
<dbReference type="InterPro" id="IPR051094">
    <property type="entry name" value="Diverse_Catalytic_Enzymes"/>
</dbReference>
<accession>A0A1M4Y5D5</accession>